<proteinExistence type="predicted"/>
<evidence type="ECO:0000313" key="3">
    <source>
        <dbReference type="Proteomes" id="UP001064632"/>
    </source>
</evidence>
<evidence type="ECO:0000313" key="2">
    <source>
        <dbReference type="EMBL" id="UXI68550.1"/>
    </source>
</evidence>
<evidence type="ECO:0000256" key="1">
    <source>
        <dbReference type="SAM" id="SignalP"/>
    </source>
</evidence>
<feature type="signal peptide" evidence="1">
    <location>
        <begin position="1"/>
        <end position="26"/>
    </location>
</feature>
<dbReference type="Proteomes" id="UP001064632">
    <property type="component" value="Chromosome"/>
</dbReference>
<keyword evidence="3" id="KW-1185">Reference proteome</keyword>
<name>A0ABY6BFF3_9GAMM</name>
<gene>
    <name evidence="2" type="ORF">N4264_02535</name>
</gene>
<sequence length="259" mass="28522">MNAKPLLIVAALMAQVLLWLPGHATACSIGPQNLTWSEMLEKATGAVTVRPVISHVAGDRVVVELKRESVIHDPRALFRGQMVVAVPYAETIDRHRQPAFWAGKRPAGSRTPSCRFEQVVDASKSYVLLLSVQGEYTLEPIFGDDDPWLEAVKAHFRTGKPDVRLHVSFKLVRSGRCVMNHAHSSGLQVFKECLLTQASRIPTRPLPLDVDVDGATLHFDMKIHEAGITPAELQRVFGTDFGLTDGIPFESMVRTVTGP</sequence>
<keyword evidence="1" id="KW-0732">Signal</keyword>
<reference evidence="2" key="1">
    <citation type="submission" date="2022-09" db="EMBL/GenBank/DDBJ databases">
        <title>Tahibacter sp. nov., isolated from a fresh water.</title>
        <authorList>
            <person name="Baek J.H."/>
            <person name="Lee J.K."/>
            <person name="Kim J.M."/>
            <person name="Jeon C.O."/>
        </authorList>
    </citation>
    <scope>NUCLEOTIDE SEQUENCE</scope>
    <source>
        <strain evidence="2">W38</strain>
    </source>
</reference>
<dbReference type="EMBL" id="CP104694">
    <property type="protein sequence ID" value="UXI68550.1"/>
    <property type="molecule type" value="Genomic_DNA"/>
</dbReference>
<protein>
    <submittedName>
        <fullName evidence="2">Uncharacterized protein</fullName>
    </submittedName>
</protein>
<accession>A0ABY6BFF3</accession>
<feature type="chain" id="PRO_5045386405" evidence="1">
    <location>
        <begin position="27"/>
        <end position="259"/>
    </location>
</feature>
<organism evidence="2 3">
    <name type="scientific">Tahibacter amnicola</name>
    <dbReference type="NCBI Taxonomy" id="2976241"/>
    <lineage>
        <taxon>Bacteria</taxon>
        <taxon>Pseudomonadati</taxon>
        <taxon>Pseudomonadota</taxon>
        <taxon>Gammaproteobacteria</taxon>
        <taxon>Lysobacterales</taxon>
        <taxon>Rhodanobacteraceae</taxon>
        <taxon>Tahibacter</taxon>
    </lineage>
</organism>
<dbReference type="RefSeq" id="WP_261695508.1">
    <property type="nucleotide sequence ID" value="NZ_CP104694.1"/>
</dbReference>